<keyword evidence="8" id="KW-0175">Coiled coil</keyword>
<comment type="subcellular location">
    <subcellularLocation>
        <location evidence="1">Nucleus</location>
    </subcellularLocation>
</comment>
<evidence type="ECO:0000256" key="6">
    <source>
        <dbReference type="ARBA" id="ARBA00023242"/>
    </source>
</evidence>
<dbReference type="EMBL" id="SOZI01000096">
    <property type="protein sequence ID" value="TNY19415.1"/>
    <property type="molecule type" value="Genomic_DNA"/>
</dbReference>
<name>A0A5C5FRX0_9BASI</name>
<feature type="coiled-coil region" evidence="8">
    <location>
        <begin position="562"/>
        <end position="603"/>
    </location>
</feature>
<keyword evidence="6" id="KW-0539">Nucleus</keyword>
<dbReference type="GO" id="GO:0051315">
    <property type="term" value="P:attachment of mitotic spindle microtubules to kinetochore"/>
    <property type="evidence" value="ECO:0007669"/>
    <property type="project" value="TreeGrafter"/>
</dbReference>
<evidence type="ECO:0000256" key="8">
    <source>
        <dbReference type="SAM" id="Coils"/>
    </source>
</evidence>
<feature type="coiled-coil region" evidence="8">
    <location>
        <begin position="125"/>
        <end position="177"/>
    </location>
</feature>
<dbReference type="GO" id="GO:0000776">
    <property type="term" value="C:kinetochore"/>
    <property type="evidence" value="ECO:0007669"/>
    <property type="project" value="TreeGrafter"/>
</dbReference>
<dbReference type="InterPro" id="IPR008672">
    <property type="entry name" value="Mad1"/>
</dbReference>
<keyword evidence="4" id="KW-0132">Cell division</keyword>
<evidence type="ECO:0000313" key="10">
    <source>
        <dbReference type="EMBL" id="TNY19415.1"/>
    </source>
</evidence>
<evidence type="ECO:0000256" key="7">
    <source>
        <dbReference type="ARBA" id="ARBA00023306"/>
    </source>
</evidence>
<dbReference type="OrthoDB" id="331602at2759"/>
<feature type="coiled-coil region" evidence="8">
    <location>
        <begin position="494"/>
        <end position="521"/>
    </location>
</feature>
<protein>
    <recommendedName>
        <fullName evidence="3">Spindle assembly checkpoint component MAD1</fullName>
    </recommendedName>
</protein>
<feature type="coiled-coil region" evidence="8">
    <location>
        <begin position="429"/>
        <end position="463"/>
    </location>
</feature>
<dbReference type="PANTHER" id="PTHR23168">
    <property type="entry name" value="MITOTIC SPINDLE ASSEMBLY CHECKPOINT PROTEIN MAD1 MITOTIC ARREST DEFICIENT-LIKE PROTEIN 1"/>
    <property type="match status" value="1"/>
</dbReference>
<evidence type="ECO:0000256" key="9">
    <source>
        <dbReference type="SAM" id="MobiDB-lite"/>
    </source>
</evidence>
<keyword evidence="11" id="KW-1185">Reference proteome</keyword>
<evidence type="ECO:0000256" key="1">
    <source>
        <dbReference type="ARBA" id="ARBA00004123"/>
    </source>
</evidence>
<dbReference type="Gene3D" id="6.10.250.90">
    <property type="match status" value="1"/>
</dbReference>
<dbReference type="PANTHER" id="PTHR23168:SF0">
    <property type="entry name" value="MITOTIC SPINDLE ASSEMBLY CHECKPOINT PROTEIN MAD1"/>
    <property type="match status" value="1"/>
</dbReference>
<dbReference type="STRING" id="5288.A0A5C5FRX0"/>
<dbReference type="GO" id="GO:0007094">
    <property type="term" value="P:mitotic spindle assembly checkpoint signaling"/>
    <property type="evidence" value="ECO:0007669"/>
    <property type="project" value="InterPro"/>
</dbReference>
<feature type="compositionally biased region" description="Polar residues" evidence="9">
    <location>
        <begin position="16"/>
        <end position="36"/>
    </location>
</feature>
<dbReference type="GO" id="GO:0051301">
    <property type="term" value="P:cell division"/>
    <property type="evidence" value="ECO:0007669"/>
    <property type="project" value="UniProtKB-KW"/>
</dbReference>
<gene>
    <name evidence="10" type="ORF">DMC30DRAFT_447944</name>
</gene>
<dbReference type="Pfam" id="PF05557">
    <property type="entry name" value="MAD"/>
    <property type="match status" value="1"/>
</dbReference>
<evidence type="ECO:0000256" key="5">
    <source>
        <dbReference type="ARBA" id="ARBA00022776"/>
    </source>
</evidence>
<organism evidence="10 11">
    <name type="scientific">Rhodotorula diobovata</name>
    <dbReference type="NCBI Taxonomy" id="5288"/>
    <lineage>
        <taxon>Eukaryota</taxon>
        <taxon>Fungi</taxon>
        <taxon>Dikarya</taxon>
        <taxon>Basidiomycota</taxon>
        <taxon>Pucciniomycotina</taxon>
        <taxon>Microbotryomycetes</taxon>
        <taxon>Sporidiobolales</taxon>
        <taxon>Sporidiobolaceae</taxon>
        <taxon>Rhodotorula</taxon>
    </lineage>
</organism>
<keyword evidence="7" id="KW-0131">Cell cycle</keyword>
<evidence type="ECO:0000256" key="4">
    <source>
        <dbReference type="ARBA" id="ARBA00022618"/>
    </source>
</evidence>
<dbReference type="AlphaFoldDB" id="A0A5C5FRX0"/>
<dbReference type="GO" id="GO:0005635">
    <property type="term" value="C:nuclear envelope"/>
    <property type="evidence" value="ECO:0007669"/>
    <property type="project" value="TreeGrafter"/>
</dbReference>
<comment type="similarity">
    <text evidence="2">Belongs to the MAD1 family.</text>
</comment>
<evidence type="ECO:0000256" key="3">
    <source>
        <dbReference type="ARBA" id="ARBA00022019"/>
    </source>
</evidence>
<proteinExistence type="inferred from homology"/>
<feature type="region of interest" description="Disordered" evidence="9">
    <location>
        <begin position="186"/>
        <end position="206"/>
    </location>
</feature>
<feature type="compositionally biased region" description="Polar residues" evidence="9">
    <location>
        <begin position="66"/>
        <end position="81"/>
    </location>
</feature>
<reference evidence="10 11" key="1">
    <citation type="submission" date="2019-03" db="EMBL/GenBank/DDBJ databases">
        <title>Rhodosporidium diobovatum UCD-FST 08-225 genome sequencing, assembly, and annotation.</title>
        <authorList>
            <person name="Fakankun I.U."/>
            <person name="Fristensky B."/>
            <person name="Levin D.B."/>
        </authorList>
    </citation>
    <scope>NUCLEOTIDE SEQUENCE [LARGE SCALE GENOMIC DNA]</scope>
    <source>
        <strain evidence="10 11">UCD-FST 08-225</strain>
    </source>
</reference>
<sequence length="811" mass="90092">MNRPQPGPPYELATPLVSSRTLSSVRNNAPSTTGSSRLPLRRDPAGPTAPATVGRTSTLLRRPSSGDLSSSYGAVPSTISRLPTRRPSISGGSVFDTPASARPESRVAGVKRRTSAADLQQESETASLKRQLARALAQAEEYKHASSRTALEASTAADKAAAQLAESAARIDHLERHRATLLARERAAAEREQARGSDAGEERSRLEGEVRALRGEVGQLRDENAELQEAFADLEHAAGKAIAKANDRQKRAELLEAEMMQLRKETDEHREAASAEKKRRVALEAELERERSRAKESDDGHVIREELHRQVTTLRTLEKENGKLQRRVETYERQHANAELLKETNRALEKKVKAAEDLRAQLARQEVELEVLRREKADWAAFVKPEDTDAFSSPRKITKSLASVRIENATLRDRLNSHALEVERRDRIVGALERRAGELEALLEAARRELDQVRERARTDKAQSGLLRQEVGMLKRHLESYTTEEAIQHAGNFDAQKTARIAELEDLLDAHKREVATLTHQVAHWRGLVERYGGNTTEIIELEEREKGSAEGQDKGEVGKSLQEQLRLNEELQQELDEARNELALMEQELEALSAQVEQLEENQGIRGAFNPATHKVLELRDSPDRVDHAVRTATLERLEAENRALLGRVGDLERGAAGAGGKEGKGLVPRESLVTAQAEIAKLKGEVQQKDTLLRRISQAVTEKTEAMRLAVQKLLGYQLAFLDSGRIRVTSVYAPSKDRSLAFDPWPGGPMPFRLVSAQDDPVMAIEEVRRSIGFWLDGRHSLPGFMASLTMTLWEESTQGQAGGVVFE</sequence>
<feature type="region of interest" description="Disordered" evidence="9">
    <location>
        <begin position="1"/>
        <end position="125"/>
    </location>
</feature>
<dbReference type="SUPFAM" id="SSF75704">
    <property type="entry name" value="Mitotic arrest deficient-like 1, Mad1"/>
    <property type="match status" value="1"/>
</dbReference>
<dbReference type="Gene3D" id="3.30.457.60">
    <property type="match status" value="1"/>
</dbReference>
<evidence type="ECO:0000313" key="11">
    <source>
        <dbReference type="Proteomes" id="UP000311382"/>
    </source>
</evidence>
<comment type="caution">
    <text evidence="10">The sequence shown here is derived from an EMBL/GenBank/DDBJ whole genome shotgun (WGS) entry which is preliminary data.</text>
</comment>
<accession>A0A5C5FRX0</accession>
<keyword evidence="5" id="KW-0498">Mitosis</keyword>
<dbReference type="GO" id="GO:0072686">
    <property type="term" value="C:mitotic spindle"/>
    <property type="evidence" value="ECO:0007669"/>
    <property type="project" value="TreeGrafter"/>
</dbReference>
<evidence type="ECO:0000256" key="2">
    <source>
        <dbReference type="ARBA" id="ARBA00008029"/>
    </source>
</evidence>
<dbReference type="Proteomes" id="UP000311382">
    <property type="component" value="Unassembled WGS sequence"/>
</dbReference>